<dbReference type="InterPro" id="IPR043502">
    <property type="entry name" value="DNA/RNA_pol_sf"/>
</dbReference>
<evidence type="ECO:0000313" key="2">
    <source>
        <dbReference type="EMBL" id="KYP63607.1"/>
    </source>
</evidence>
<reference evidence="2 3" key="1">
    <citation type="journal article" date="2012" name="Nat. Biotechnol.">
        <title>Draft genome sequence of pigeonpea (Cajanus cajan), an orphan legume crop of resource-poor farmers.</title>
        <authorList>
            <person name="Varshney R.K."/>
            <person name="Chen W."/>
            <person name="Li Y."/>
            <person name="Bharti A.K."/>
            <person name="Saxena R.K."/>
            <person name="Schlueter J.A."/>
            <person name="Donoghue M.T."/>
            <person name="Azam S."/>
            <person name="Fan G."/>
            <person name="Whaley A.M."/>
            <person name="Farmer A.D."/>
            <person name="Sheridan J."/>
            <person name="Iwata A."/>
            <person name="Tuteja R."/>
            <person name="Penmetsa R.V."/>
            <person name="Wu W."/>
            <person name="Upadhyaya H.D."/>
            <person name="Yang S.P."/>
            <person name="Shah T."/>
            <person name="Saxena K.B."/>
            <person name="Michael T."/>
            <person name="McCombie W.R."/>
            <person name="Yang B."/>
            <person name="Zhang G."/>
            <person name="Yang H."/>
            <person name="Wang J."/>
            <person name="Spillane C."/>
            <person name="Cook D.R."/>
            <person name="May G.D."/>
            <person name="Xu X."/>
            <person name="Jackson S.A."/>
        </authorList>
    </citation>
    <scope>NUCLEOTIDE SEQUENCE [LARGE SCALE GENOMIC DNA]</scope>
    <source>
        <strain evidence="3">cv. Asha</strain>
    </source>
</reference>
<evidence type="ECO:0000259" key="1">
    <source>
        <dbReference type="Pfam" id="PF07727"/>
    </source>
</evidence>
<dbReference type="AlphaFoldDB" id="A0A151T983"/>
<dbReference type="Pfam" id="PF07727">
    <property type="entry name" value="RVT_2"/>
    <property type="match status" value="1"/>
</dbReference>
<feature type="domain" description="Reverse transcriptase Ty1/copia-type" evidence="1">
    <location>
        <begin position="2"/>
        <end position="132"/>
    </location>
</feature>
<proteinExistence type="predicted"/>
<dbReference type="PANTHER" id="PTHR11439:SF462">
    <property type="match status" value="1"/>
</dbReference>
<dbReference type="EMBL" id="CM003609">
    <property type="protein sequence ID" value="KYP63607.1"/>
    <property type="molecule type" value="Genomic_DNA"/>
</dbReference>
<evidence type="ECO:0000313" key="3">
    <source>
        <dbReference type="Proteomes" id="UP000075243"/>
    </source>
</evidence>
<organism evidence="2 3">
    <name type="scientific">Cajanus cajan</name>
    <name type="common">Pigeon pea</name>
    <name type="synonym">Cajanus indicus</name>
    <dbReference type="NCBI Taxonomy" id="3821"/>
    <lineage>
        <taxon>Eukaryota</taxon>
        <taxon>Viridiplantae</taxon>
        <taxon>Streptophyta</taxon>
        <taxon>Embryophyta</taxon>
        <taxon>Tracheophyta</taxon>
        <taxon>Spermatophyta</taxon>
        <taxon>Magnoliopsida</taxon>
        <taxon>eudicotyledons</taxon>
        <taxon>Gunneridae</taxon>
        <taxon>Pentapetalae</taxon>
        <taxon>rosids</taxon>
        <taxon>fabids</taxon>
        <taxon>Fabales</taxon>
        <taxon>Fabaceae</taxon>
        <taxon>Papilionoideae</taxon>
        <taxon>50 kb inversion clade</taxon>
        <taxon>NPAAA clade</taxon>
        <taxon>indigoferoid/millettioid clade</taxon>
        <taxon>Phaseoleae</taxon>
        <taxon>Cajanus</taxon>
    </lineage>
</organism>
<dbReference type="PANTHER" id="PTHR11439">
    <property type="entry name" value="GAG-POL-RELATED RETROTRANSPOSON"/>
    <property type="match status" value="1"/>
</dbReference>
<dbReference type="CDD" id="cd09272">
    <property type="entry name" value="RNase_HI_RT_Ty1"/>
    <property type="match status" value="1"/>
</dbReference>
<dbReference type="SUPFAM" id="SSF56672">
    <property type="entry name" value="DNA/RNA polymerases"/>
    <property type="match status" value="1"/>
</dbReference>
<dbReference type="Proteomes" id="UP000075243">
    <property type="component" value="Chromosome 7"/>
</dbReference>
<dbReference type="InterPro" id="IPR013103">
    <property type="entry name" value="RVT_2"/>
</dbReference>
<accession>A0A151T983</accession>
<keyword evidence="3" id="KW-1185">Reference proteome</keyword>
<protein>
    <submittedName>
        <fullName evidence="2">Copia protein</fullName>
    </submittedName>
</protein>
<gene>
    <name evidence="2" type="ORF">KK1_018186</name>
</gene>
<dbReference type="OMA" id="SHLEVAH"/>
<sequence length="373" mass="42270">MVCKLNKSLYGLKQAPRCWFAKLCHALKTYGFTQSLSDYSLFVLHRDVIHIVVLIYVDDLIVAGNDHAAIGQFKTYLHSCFHMKDLGPLKYFLGVEVARSVTGIFLCQRKYALEIINEAGLLGAKPAPTPLEQNHHLALTTGQPLSNPEQYRRLVGRLIYLCFTRPELSYCVHILSQFMQNPQQDHWNATLRVVRYLKGNPGQGIVLRKDSDLTLYGWCDSDWATCPLTRRSLTGWFVLLGNSPISWKTKKQHTVSRSSAEAEYRSMATTTCELKWVKSLLHCLGLSHSQPIMLYCDSQAALHIAKNPVFHECTKHIEVDCHFVRNAILNGIIRPSYVSTHVQLADIFTKALGRSHFHSLLSKLGIQNLHTPT</sequence>
<dbReference type="Gramene" id="C.cajan_17663.t">
    <property type="protein sequence ID" value="C.cajan_17663.t.cds1"/>
    <property type="gene ID" value="C.cajan_17663"/>
</dbReference>
<name>A0A151T983_CAJCA</name>